<keyword evidence="8" id="KW-0233">DNA recombination</keyword>
<reference evidence="14 15" key="1">
    <citation type="submission" date="2024-08" db="EMBL/GenBank/DDBJ databases">
        <authorList>
            <person name="Will J Nash"/>
            <person name="Angela Man"/>
            <person name="Seanna McTaggart"/>
            <person name="Kendall Baker"/>
            <person name="Tom Barker"/>
            <person name="Leah Catchpole"/>
            <person name="Alex Durrant"/>
            <person name="Karim Gharbi"/>
            <person name="Naomi Irish"/>
            <person name="Gemy Kaithakottil"/>
            <person name="Debby Ku"/>
            <person name="Aaliyah Providence"/>
            <person name="Felix Shaw"/>
            <person name="David Swarbreck"/>
            <person name="Chris Watkins"/>
            <person name="Ann M. McCartney"/>
            <person name="Giulio Formenti"/>
            <person name="Alice Mouton"/>
            <person name="Noel Vella"/>
            <person name="Bjorn M von Reumont"/>
            <person name="Adriana Vella"/>
            <person name="Wilfried Haerty"/>
        </authorList>
    </citation>
    <scope>NUCLEOTIDE SEQUENCE [LARGE SCALE GENOMIC DNA]</scope>
</reference>
<evidence type="ECO:0000256" key="6">
    <source>
        <dbReference type="ARBA" id="ARBA00022801"/>
    </source>
</evidence>
<name>A0ABP1NHT9_XYLVO</name>
<organism evidence="14 15">
    <name type="scientific">Xylocopa violacea</name>
    <name type="common">Violet carpenter bee</name>
    <name type="synonym">Apis violacea</name>
    <dbReference type="NCBI Taxonomy" id="135666"/>
    <lineage>
        <taxon>Eukaryota</taxon>
        <taxon>Metazoa</taxon>
        <taxon>Ecdysozoa</taxon>
        <taxon>Arthropoda</taxon>
        <taxon>Hexapoda</taxon>
        <taxon>Insecta</taxon>
        <taxon>Pterygota</taxon>
        <taxon>Neoptera</taxon>
        <taxon>Endopterygota</taxon>
        <taxon>Hymenoptera</taxon>
        <taxon>Apocrita</taxon>
        <taxon>Aculeata</taxon>
        <taxon>Apoidea</taxon>
        <taxon>Anthophila</taxon>
        <taxon>Apidae</taxon>
        <taxon>Xylocopa</taxon>
        <taxon>Xylocopa</taxon>
    </lineage>
</organism>
<keyword evidence="10" id="KW-0539">Nucleus</keyword>
<evidence type="ECO:0000256" key="1">
    <source>
        <dbReference type="ARBA" id="ARBA00004123"/>
    </source>
</evidence>
<comment type="caution">
    <text evidence="14">The sequence shown here is derived from an EMBL/GenBank/DDBJ whole genome shotgun (WGS) entry which is preliminary data.</text>
</comment>
<sequence>MSTFLGLIEEIPGISVDRFDEENLGSSVFFLSHCHLDHMNGLSNNMFMNLHVNGKYLYCSPITKVLLENMFTFESSCVKEIDVDTPTVIEYTLNEKNGNKILLTVIAISAGHCPGSVMFLFEKDNVSVLYTGDFRINPMDFSKLKCLHYREHSKLIPKTFTKVYLDTTFLSNDFRTLPTRLESVTKVCDITKYWLNKNPRNVVVLECSALYGSEFLYIELSKMLGMRIHVKTNVYKSYCRIAQLSCYVTNEPCSTRIHACKKKFSSKSLECRDDIKSEYILTIIPSVQKWKNRDTSVVGEWDKNQEQTFNVCYSTHSSLEELKAFVQYFGMKASEIYPCVVTSTEKNKIYNLLESITKKEEQESFKQIYTLKLPKVSKIPFKSEYFSSDDDS</sequence>
<keyword evidence="15" id="KW-1185">Reference proteome</keyword>
<dbReference type="PANTHER" id="PTHR23240:SF8">
    <property type="entry name" value="PROTEIN ARTEMIS"/>
    <property type="match status" value="1"/>
</dbReference>
<keyword evidence="4" id="KW-0255">Endonuclease</keyword>
<evidence type="ECO:0000256" key="4">
    <source>
        <dbReference type="ARBA" id="ARBA00022759"/>
    </source>
</evidence>
<keyword evidence="3" id="KW-0540">Nuclease</keyword>
<gene>
    <name evidence="14" type="ORF">XYLVIOL_LOCUS4126</name>
</gene>
<dbReference type="Gene3D" id="3.40.50.12650">
    <property type="match status" value="1"/>
</dbReference>
<evidence type="ECO:0000256" key="11">
    <source>
        <dbReference type="ARBA" id="ARBA00039759"/>
    </source>
</evidence>
<evidence type="ECO:0000256" key="7">
    <source>
        <dbReference type="ARBA" id="ARBA00022839"/>
    </source>
</evidence>
<keyword evidence="9" id="KW-0234">DNA repair</keyword>
<dbReference type="Pfam" id="PF07522">
    <property type="entry name" value="DRMBL"/>
    <property type="match status" value="1"/>
</dbReference>
<dbReference type="EMBL" id="CAXAJV020001290">
    <property type="protein sequence ID" value="CAL7939816.1"/>
    <property type="molecule type" value="Genomic_DNA"/>
</dbReference>
<evidence type="ECO:0000256" key="10">
    <source>
        <dbReference type="ARBA" id="ARBA00023242"/>
    </source>
</evidence>
<dbReference type="Gene3D" id="3.60.15.10">
    <property type="entry name" value="Ribonuclease Z/Hydroxyacylglutathione hydrolase-like"/>
    <property type="match status" value="1"/>
</dbReference>
<evidence type="ECO:0000256" key="5">
    <source>
        <dbReference type="ARBA" id="ARBA00022763"/>
    </source>
</evidence>
<keyword evidence="5" id="KW-0227">DNA damage</keyword>
<dbReference type="SUPFAM" id="SSF56281">
    <property type="entry name" value="Metallo-hydrolase/oxidoreductase"/>
    <property type="match status" value="1"/>
</dbReference>
<proteinExistence type="inferred from homology"/>
<comment type="similarity">
    <text evidence="2">Belongs to the DNA repair metallo-beta-lactamase (DRMBL) family.</text>
</comment>
<dbReference type="InterPro" id="IPR011084">
    <property type="entry name" value="DRMBL"/>
</dbReference>
<keyword evidence="7" id="KW-0269">Exonuclease</keyword>
<protein>
    <recommendedName>
        <fullName evidence="11">Protein artemis</fullName>
    </recommendedName>
    <alternativeName>
        <fullName evidence="12">DNA cross-link repair 1C protein</fullName>
    </alternativeName>
</protein>
<feature type="domain" description="DNA repair metallo-beta-lactamase" evidence="13">
    <location>
        <begin position="244"/>
        <end position="341"/>
    </location>
</feature>
<comment type="subcellular location">
    <subcellularLocation>
        <location evidence="1">Nucleus</location>
    </subcellularLocation>
</comment>
<keyword evidence="6" id="KW-0378">Hydrolase</keyword>
<evidence type="ECO:0000259" key="13">
    <source>
        <dbReference type="Pfam" id="PF07522"/>
    </source>
</evidence>
<evidence type="ECO:0000313" key="15">
    <source>
        <dbReference type="Proteomes" id="UP001642520"/>
    </source>
</evidence>
<evidence type="ECO:0000256" key="2">
    <source>
        <dbReference type="ARBA" id="ARBA00010304"/>
    </source>
</evidence>
<accession>A0ABP1NHT9</accession>
<evidence type="ECO:0000256" key="8">
    <source>
        <dbReference type="ARBA" id="ARBA00023172"/>
    </source>
</evidence>
<evidence type="ECO:0000313" key="14">
    <source>
        <dbReference type="EMBL" id="CAL7939816.1"/>
    </source>
</evidence>
<dbReference type="InterPro" id="IPR036866">
    <property type="entry name" value="RibonucZ/Hydroxyglut_hydro"/>
</dbReference>
<dbReference type="PANTHER" id="PTHR23240">
    <property type="entry name" value="DNA CROSS-LINK REPAIR PROTEIN PSO2/SNM1-RELATED"/>
    <property type="match status" value="1"/>
</dbReference>
<evidence type="ECO:0000256" key="3">
    <source>
        <dbReference type="ARBA" id="ARBA00022722"/>
    </source>
</evidence>
<dbReference type="Proteomes" id="UP001642520">
    <property type="component" value="Unassembled WGS sequence"/>
</dbReference>
<evidence type="ECO:0000256" key="9">
    <source>
        <dbReference type="ARBA" id="ARBA00023204"/>
    </source>
</evidence>
<evidence type="ECO:0000256" key="12">
    <source>
        <dbReference type="ARBA" id="ARBA00042677"/>
    </source>
</evidence>